<evidence type="ECO:0000256" key="9">
    <source>
        <dbReference type="RuleBase" id="RU361205"/>
    </source>
</evidence>
<dbReference type="GO" id="GO:0046654">
    <property type="term" value="P:tetrahydrofolate biosynthetic process"/>
    <property type="evidence" value="ECO:0007669"/>
    <property type="project" value="UniProtKB-UniPathway"/>
</dbReference>
<comment type="cofactor">
    <cofactor evidence="2 9">
        <name>Mg(2+)</name>
        <dbReference type="ChEBI" id="CHEBI:18420"/>
    </cofactor>
</comment>
<dbReference type="InterPro" id="IPR000489">
    <property type="entry name" value="Pterin-binding_dom"/>
</dbReference>
<dbReference type="GO" id="GO:0005829">
    <property type="term" value="C:cytosol"/>
    <property type="evidence" value="ECO:0007669"/>
    <property type="project" value="TreeGrafter"/>
</dbReference>
<evidence type="ECO:0000313" key="11">
    <source>
        <dbReference type="EMBL" id="MBB1116778.1"/>
    </source>
</evidence>
<dbReference type="InterPro" id="IPR011005">
    <property type="entry name" value="Dihydropteroate_synth-like_sf"/>
</dbReference>
<dbReference type="RefSeq" id="WP_182621983.1">
    <property type="nucleotide sequence ID" value="NZ_JACIUV010000003.1"/>
</dbReference>
<evidence type="ECO:0000259" key="10">
    <source>
        <dbReference type="PROSITE" id="PS50972"/>
    </source>
</evidence>
<gene>
    <name evidence="11" type="primary">folP</name>
    <name evidence="11" type="ORF">H4O09_06885</name>
</gene>
<accession>A0A7W3YVC3</accession>
<dbReference type="Gene3D" id="3.20.20.20">
    <property type="entry name" value="Dihydropteroate synthase-like"/>
    <property type="match status" value="1"/>
</dbReference>
<keyword evidence="7 9" id="KW-0460">Magnesium</keyword>
<dbReference type="GO" id="GO:0004156">
    <property type="term" value="F:dihydropteroate synthase activity"/>
    <property type="evidence" value="ECO:0007669"/>
    <property type="project" value="UniProtKB-EC"/>
</dbReference>
<sequence length="299" mass="31646">MFDTRPSLRCAGRRLYLDRPQVMGVLNVTPDSFSDGGLHLDPAQALVHALAMLEQGASIIDVGGESTRPGATAVSESEEIDRIAAVIERLAAELDVVVSVDTFKPAVMRAAIAAGAHMINDIQALQQPGALEVVAGSDVAVVLMHAVGGPYRAGSSVEYTDVVEQVRSFLAQRVLACEFSGIARERLVLDPGYGFNKDSTQNFQLLARQQALCGLGLPLLAGLSRKRCIAEATGREVAAERVAGSVAAHLIAVQQGAQIVRVHDVAATVDALKVWQRVAALRPPAGMPESARPAWPDDC</sequence>
<keyword evidence="6 9" id="KW-0479">Metal-binding</keyword>
<name>A0A7W3YVC3_9GAMM</name>
<dbReference type="GO" id="GO:0046656">
    <property type="term" value="P:folic acid biosynthetic process"/>
    <property type="evidence" value="ECO:0007669"/>
    <property type="project" value="UniProtKB-KW"/>
</dbReference>
<dbReference type="EC" id="2.5.1.15" evidence="4 9"/>
<evidence type="ECO:0000313" key="12">
    <source>
        <dbReference type="Proteomes" id="UP000550609"/>
    </source>
</evidence>
<dbReference type="InterPro" id="IPR006390">
    <property type="entry name" value="DHP_synth_dom"/>
</dbReference>
<dbReference type="UniPathway" id="UPA00077">
    <property type="reaction ID" value="UER00156"/>
</dbReference>
<evidence type="ECO:0000256" key="5">
    <source>
        <dbReference type="ARBA" id="ARBA00022679"/>
    </source>
</evidence>
<dbReference type="InterPro" id="IPR045031">
    <property type="entry name" value="DHP_synth-like"/>
</dbReference>
<dbReference type="GO" id="GO:0046872">
    <property type="term" value="F:metal ion binding"/>
    <property type="evidence" value="ECO:0007669"/>
    <property type="project" value="UniProtKB-KW"/>
</dbReference>
<feature type="domain" description="Pterin-binding" evidence="10">
    <location>
        <begin position="20"/>
        <end position="273"/>
    </location>
</feature>
<dbReference type="Proteomes" id="UP000550609">
    <property type="component" value="Unassembled WGS sequence"/>
</dbReference>
<evidence type="ECO:0000256" key="6">
    <source>
        <dbReference type="ARBA" id="ARBA00022723"/>
    </source>
</evidence>
<comment type="function">
    <text evidence="9">Catalyzes the condensation of para-aminobenzoate (pABA) with 6-hydroxymethyl-7,8-dihydropterin diphosphate (DHPt-PP) to form 7,8-dihydropteroate (H2Pte), the immediate precursor of folate derivatives.</text>
</comment>
<comment type="pathway">
    <text evidence="3 9">Cofactor biosynthesis; tetrahydrofolate biosynthesis; 7,8-dihydrofolate from 2-amino-4-hydroxy-6-hydroxymethyl-7,8-dihydropteridine diphosphate and 4-aminobenzoate: step 1/2.</text>
</comment>
<dbReference type="NCBIfam" id="TIGR01496">
    <property type="entry name" value="DHPS"/>
    <property type="match status" value="1"/>
</dbReference>
<evidence type="ECO:0000256" key="4">
    <source>
        <dbReference type="ARBA" id="ARBA00012458"/>
    </source>
</evidence>
<evidence type="ECO:0000256" key="3">
    <source>
        <dbReference type="ARBA" id="ARBA00004763"/>
    </source>
</evidence>
<proteinExistence type="inferred from homology"/>
<dbReference type="PROSITE" id="PS50972">
    <property type="entry name" value="PTERIN_BINDING"/>
    <property type="match status" value="1"/>
</dbReference>
<dbReference type="AlphaFoldDB" id="A0A7W3YVC3"/>
<evidence type="ECO:0000256" key="8">
    <source>
        <dbReference type="ARBA" id="ARBA00022909"/>
    </source>
</evidence>
<dbReference type="PROSITE" id="PS00792">
    <property type="entry name" value="DHPS_1"/>
    <property type="match status" value="1"/>
</dbReference>
<dbReference type="CDD" id="cd00739">
    <property type="entry name" value="DHPS"/>
    <property type="match status" value="1"/>
</dbReference>
<dbReference type="SUPFAM" id="SSF51717">
    <property type="entry name" value="Dihydropteroate synthetase-like"/>
    <property type="match status" value="1"/>
</dbReference>
<keyword evidence="5 9" id="KW-0808">Transferase</keyword>
<dbReference type="Pfam" id="PF00809">
    <property type="entry name" value="Pterin_bind"/>
    <property type="match status" value="1"/>
</dbReference>
<comment type="catalytic activity">
    <reaction evidence="1">
        <text>(7,8-dihydropterin-6-yl)methyl diphosphate + 4-aminobenzoate = 7,8-dihydropteroate + diphosphate</text>
        <dbReference type="Rhea" id="RHEA:19949"/>
        <dbReference type="ChEBI" id="CHEBI:17836"/>
        <dbReference type="ChEBI" id="CHEBI:17839"/>
        <dbReference type="ChEBI" id="CHEBI:33019"/>
        <dbReference type="ChEBI" id="CHEBI:72950"/>
        <dbReference type="EC" id="2.5.1.15"/>
    </reaction>
</comment>
<dbReference type="EMBL" id="JACIUV010000003">
    <property type="protein sequence ID" value="MBB1116778.1"/>
    <property type="molecule type" value="Genomic_DNA"/>
</dbReference>
<comment type="caution">
    <text evidence="11">The sequence shown here is derived from an EMBL/GenBank/DDBJ whole genome shotgun (WGS) entry which is preliminary data.</text>
</comment>
<dbReference type="PANTHER" id="PTHR20941">
    <property type="entry name" value="FOLATE SYNTHESIS PROTEINS"/>
    <property type="match status" value="1"/>
</dbReference>
<evidence type="ECO:0000256" key="1">
    <source>
        <dbReference type="ARBA" id="ARBA00000012"/>
    </source>
</evidence>
<dbReference type="PANTHER" id="PTHR20941:SF1">
    <property type="entry name" value="FOLIC ACID SYNTHESIS PROTEIN FOL1"/>
    <property type="match status" value="1"/>
</dbReference>
<comment type="similarity">
    <text evidence="9">Belongs to the DHPS family.</text>
</comment>
<evidence type="ECO:0000256" key="2">
    <source>
        <dbReference type="ARBA" id="ARBA00001946"/>
    </source>
</evidence>
<reference evidence="11 12" key="1">
    <citation type="submission" date="2020-08" db="EMBL/GenBank/DDBJ databases">
        <title>Stenotrophomonas sp. W1S232.</title>
        <authorList>
            <person name="Deng Y."/>
        </authorList>
    </citation>
    <scope>NUCLEOTIDE SEQUENCE [LARGE SCALE GENOMIC DNA]</scope>
    <source>
        <strain evidence="11 12">W1S232</strain>
    </source>
</reference>
<protein>
    <recommendedName>
        <fullName evidence="4 9">Dihydropteroate synthase</fullName>
        <shortName evidence="9">DHPS</shortName>
        <ecNumber evidence="4 9">2.5.1.15</ecNumber>
    </recommendedName>
    <alternativeName>
        <fullName evidence="9">Dihydropteroate pyrophosphorylase</fullName>
    </alternativeName>
</protein>
<evidence type="ECO:0000256" key="7">
    <source>
        <dbReference type="ARBA" id="ARBA00022842"/>
    </source>
</evidence>
<keyword evidence="8 9" id="KW-0289">Folate biosynthesis</keyword>
<organism evidence="11 12">
    <name type="scientific">Stenotrophomonas koreensis</name>
    <dbReference type="NCBI Taxonomy" id="266128"/>
    <lineage>
        <taxon>Bacteria</taxon>
        <taxon>Pseudomonadati</taxon>
        <taxon>Pseudomonadota</taxon>
        <taxon>Gammaproteobacteria</taxon>
        <taxon>Lysobacterales</taxon>
        <taxon>Lysobacteraceae</taxon>
        <taxon>Stenotrophomonas</taxon>
    </lineage>
</organism>
<dbReference type="PROSITE" id="PS00793">
    <property type="entry name" value="DHPS_2"/>
    <property type="match status" value="1"/>
</dbReference>